<dbReference type="OrthoDB" id="9779184at2"/>
<dbReference type="InterPro" id="IPR050312">
    <property type="entry name" value="IolE/XylAMocC-like"/>
</dbReference>
<dbReference type="GO" id="GO:0016853">
    <property type="term" value="F:isomerase activity"/>
    <property type="evidence" value="ECO:0007669"/>
    <property type="project" value="UniProtKB-KW"/>
</dbReference>
<dbReference type="InterPro" id="IPR036237">
    <property type="entry name" value="Xyl_isomerase-like_sf"/>
</dbReference>
<name>A0A074LL64_9BACL</name>
<dbReference type="RefSeq" id="WP_038093505.1">
    <property type="nucleotide sequence ID" value="NZ_JMIR01000040.1"/>
</dbReference>
<dbReference type="Proteomes" id="UP000027931">
    <property type="component" value="Unassembled WGS sequence"/>
</dbReference>
<evidence type="ECO:0000313" key="2">
    <source>
        <dbReference type="EMBL" id="KEO81300.1"/>
    </source>
</evidence>
<organism evidence="2 3">
    <name type="scientific">Tumebacillus flagellatus</name>
    <dbReference type="NCBI Taxonomy" id="1157490"/>
    <lineage>
        <taxon>Bacteria</taxon>
        <taxon>Bacillati</taxon>
        <taxon>Bacillota</taxon>
        <taxon>Bacilli</taxon>
        <taxon>Bacillales</taxon>
        <taxon>Alicyclobacillaceae</taxon>
        <taxon>Tumebacillus</taxon>
    </lineage>
</organism>
<dbReference type="EMBL" id="JMIR01000040">
    <property type="protein sequence ID" value="KEO81300.1"/>
    <property type="molecule type" value="Genomic_DNA"/>
</dbReference>
<evidence type="ECO:0000313" key="3">
    <source>
        <dbReference type="Proteomes" id="UP000027931"/>
    </source>
</evidence>
<reference evidence="2 3" key="1">
    <citation type="journal article" date="2013" name="Int. J. Syst. Evol. Microbiol.">
        <title>Tumebacillus flagellatus sp. nov., an alpha-amylase/pullulanase-producing bacterium isolated from cassava wastewater.</title>
        <authorList>
            <person name="Wang Q."/>
            <person name="Xie N."/>
            <person name="Qin Y."/>
            <person name="Shen N."/>
            <person name="Zhu J."/>
            <person name="Mi H."/>
            <person name="Huang R."/>
        </authorList>
    </citation>
    <scope>NUCLEOTIDE SEQUENCE [LARGE SCALE GENOMIC DNA]</scope>
    <source>
        <strain evidence="2 3">GST4</strain>
    </source>
</reference>
<protein>
    <submittedName>
        <fullName evidence="2">Xylose isomerase</fullName>
    </submittedName>
</protein>
<evidence type="ECO:0000259" key="1">
    <source>
        <dbReference type="Pfam" id="PF01261"/>
    </source>
</evidence>
<dbReference type="InterPro" id="IPR013022">
    <property type="entry name" value="Xyl_isomerase-like_TIM-brl"/>
</dbReference>
<dbReference type="STRING" id="1157490.EL26_21340"/>
<dbReference type="PANTHER" id="PTHR12110:SF21">
    <property type="entry name" value="XYLOSE ISOMERASE-LIKE TIM BARREL DOMAIN-CONTAINING PROTEIN"/>
    <property type="match status" value="1"/>
</dbReference>
<dbReference type="PANTHER" id="PTHR12110">
    <property type="entry name" value="HYDROXYPYRUVATE ISOMERASE"/>
    <property type="match status" value="1"/>
</dbReference>
<gene>
    <name evidence="2" type="ORF">EL26_21340</name>
</gene>
<dbReference type="eggNOG" id="COG1082">
    <property type="taxonomic scope" value="Bacteria"/>
</dbReference>
<sequence>MKLGVFLVLFGDRSFTDALDYVAKSGLDTVEIGTGGYPGQAHCNPAELLADKAKLRRFAKEVSDRGLEISALSVHGNPLHPNAETARRYHEDFVNTVRLAEELGGLQVITFSGCPGESETSQNPVWVTCPWPEEFTQVLDWQWREKVIPYWSKQHEFLKKHGVRVAIEAHPGFVVYNTETMLRLREACGDTIGMNFDPSHLFWQGMDPVACIKELGRQNAIFHVHAKDTAFDDRNTALQGVLDTKSYRNELQRSWIFRTVGYGHGEKVWRDIVSALQLVGYTGTLSIEHEDSLMAVEEGFQKAVAFLKQQVIREKLDNVWWT</sequence>
<feature type="domain" description="Xylose isomerase-like TIM barrel" evidence="1">
    <location>
        <begin position="19"/>
        <end position="309"/>
    </location>
</feature>
<dbReference type="AlphaFoldDB" id="A0A074LL64"/>
<dbReference type="SUPFAM" id="SSF51658">
    <property type="entry name" value="Xylose isomerase-like"/>
    <property type="match status" value="1"/>
</dbReference>
<proteinExistence type="predicted"/>
<comment type="caution">
    <text evidence="2">The sequence shown here is derived from an EMBL/GenBank/DDBJ whole genome shotgun (WGS) entry which is preliminary data.</text>
</comment>
<dbReference type="Pfam" id="PF01261">
    <property type="entry name" value="AP_endonuc_2"/>
    <property type="match status" value="1"/>
</dbReference>
<accession>A0A074LL64</accession>
<keyword evidence="2" id="KW-0413">Isomerase</keyword>
<keyword evidence="3" id="KW-1185">Reference proteome</keyword>
<dbReference type="Gene3D" id="3.20.20.150">
    <property type="entry name" value="Divalent-metal-dependent TIM barrel enzymes"/>
    <property type="match status" value="1"/>
</dbReference>